<dbReference type="InterPro" id="IPR002196">
    <property type="entry name" value="Glyco_hydro_24"/>
</dbReference>
<dbReference type="GO" id="GO:0009253">
    <property type="term" value="P:peptidoglycan catabolic process"/>
    <property type="evidence" value="ECO:0007669"/>
    <property type="project" value="InterPro"/>
</dbReference>
<dbReference type="InterPro" id="IPR052619">
    <property type="entry name" value="Phage_lysozyme-like"/>
</dbReference>
<dbReference type="InterPro" id="IPR023347">
    <property type="entry name" value="Lysozyme_dom_sf"/>
</dbReference>
<name>A0A1N7TAW0_CRIPL</name>
<organism evidence="3">
    <name type="scientific">Cristaria plicata</name>
    <name type="common">Cockscomb pearl mussel</name>
    <dbReference type="NCBI Taxonomy" id="165446"/>
    <lineage>
        <taxon>Eukaryota</taxon>
        <taxon>Metazoa</taxon>
        <taxon>Spiralia</taxon>
        <taxon>Lophotrochozoa</taxon>
        <taxon>Mollusca</taxon>
        <taxon>Bivalvia</taxon>
        <taxon>Autobranchia</taxon>
        <taxon>Heteroconchia</taxon>
        <taxon>Palaeoheterodonta</taxon>
        <taxon>Unionida</taxon>
        <taxon>Unionoidea</taxon>
        <taxon>Unionidae</taxon>
        <taxon>Anodontinae</taxon>
        <taxon>Cristaria</taxon>
    </lineage>
</organism>
<dbReference type="Pfam" id="PF00959">
    <property type="entry name" value="Phage_lysozyme"/>
    <property type="match status" value="1"/>
</dbReference>
<evidence type="ECO:0000313" key="3">
    <source>
        <dbReference type="EMBL" id="ALL27412.1"/>
    </source>
</evidence>
<dbReference type="InterPro" id="IPR023346">
    <property type="entry name" value="Lysozyme-like_dom_sf"/>
</dbReference>
<evidence type="ECO:0000256" key="2">
    <source>
        <dbReference type="ARBA" id="ARBA00022638"/>
    </source>
</evidence>
<proteinExistence type="predicted"/>
<dbReference type="SUPFAM" id="SSF53955">
    <property type="entry name" value="Lysozyme-like"/>
    <property type="match status" value="1"/>
</dbReference>
<accession>A0A1N7TAW0</accession>
<protein>
    <submittedName>
        <fullName evidence="3">Phage lysozyme 2</fullName>
    </submittedName>
</protein>
<evidence type="ECO:0000256" key="1">
    <source>
        <dbReference type="ARBA" id="ARBA00022529"/>
    </source>
</evidence>
<dbReference type="PANTHER" id="PTHR37406">
    <property type="entry name" value="T4-TYPE LYSOZYME 1-RELATED"/>
    <property type="match status" value="1"/>
</dbReference>
<dbReference type="AlphaFoldDB" id="A0A1N7TAW0"/>
<dbReference type="GO" id="GO:0016998">
    <property type="term" value="P:cell wall macromolecule catabolic process"/>
    <property type="evidence" value="ECO:0007669"/>
    <property type="project" value="InterPro"/>
</dbReference>
<keyword evidence="1" id="KW-0929">Antimicrobial</keyword>
<dbReference type="GO" id="GO:0003796">
    <property type="term" value="F:lysozyme activity"/>
    <property type="evidence" value="ECO:0007669"/>
    <property type="project" value="InterPro"/>
</dbReference>
<dbReference type="GO" id="GO:0031640">
    <property type="term" value="P:killing of cells of another organism"/>
    <property type="evidence" value="ECO:0007669"/>
    <property type="project" value="UniProtKB-KW"/>
</dbReference>
<sequence>MAAHVNSQFLAKVRVDLERDEGVKYEIYKDHLGNLTFGIGHLITTSDPEYGKRLGTPVSKERVEEVFGKDIETALAGCSRLFKEFYALPEEAMLVIVNMIFNLGETKLANFKKFREAVDAKDWSKAAIEMENSMWYKQVTARAKRLVERIRKLAR</sequence>
<keyword evidence="2" id="KW-0081">Bacteriolytic enzyme</keyword>
<dbReference type="GO" id="GO:0042742">
    <property type="term" value="P:defense response to bacterium"/>
    <property type="evidence" value="ECO:0007669"/>
    <property type="project" value="UniProtKB-KW"/>
</dbReference>
<reference evidence="3" key="1">
    <citation type="submission" date="2015-10" db="EMBL/GenBank/DDBJ databases">
        <title>The enemy of my enemy is my friend: Cambrian domestication of bacteriophage lysozyme genes by the bivalve genomes.</title>
        <authorList>
            <person name="Ren Q."/>
            <person name="Wang C."/>
            <person name="Jin M."/>
            <person name="Lan J."/>
            <person name="Ye T."/>
            <person name="Hui K."/>
            <person name="Tan J."/>
            <person name="Wang Z."/>
            <person name="Wang W."/>
            <person name="Han G."/>
        </authorList>
    </citation>
    <scope>NUCLEOTIDE SEQUENCE</scope>
</reference>
<dbReference type="PANTHER" id="PTHR37406:SF1">
    <property type="entry name" value="T4-TYPE LYSOZYME 1-RELATED"/>
    <property type="match status" value="1"/>
</dbReference>
<dbReference type="EMBL" id="KT934030">
    <property type="protein sequence ID" value="ALL27412.1"/>
    <property type="molecule type" value="Genomic_DNA"/>
</dbReference>
<dbReference type="Gene3D" id="1.10.530.40">
    <property type="match status" value="1"/>
</dbReference>